<keyword evidence="1" id="KW-0812">Transmembrane</keyword>
<organism evidence="2 3">
    <name type="scientific">Lentzea tibetensis</name>
    <dbReference type="NCBI Taxonomy" id="2591470"/>
    <lineage>
        <taxon>Bacteria</taxon>
        <taxon>Bacillati</taxon>
        <taxon>Actinomycetota</taxon>
        <taxon>Actinomycetes</taxon>
        <taxon>Pseudonocardiales</taxon>
        <taxon>Pseudonocardiaceae</taxon>
        <taxon>Lentzea</taxon>
    </lineage>
</organism>
<comment type="caution">
    <text evidence="2">The sequence shown here is derived from an EMBL/GenBank/DDBJ whole genome shotgun (WGS) entry which is preliminary data.</text>
</comment>
<protein>
    <submittedName>
        <fullName evidence="2">Holin</fullName>
    </submittedName>
</protein>
<keyword evidence="3" id="KW-1185">Reference proteome</keyword>
<name>A0A563EFN3_9PSEU</name>
<keyword evidence="1" id="KW-0472">Membrane</keyword>
<dbReference type="Proteomes" id="UP000316639">
    <property type="component" value="Unassembled WGS sequence"/>
</dbReference>
<sequence>MTMFAELTADFWRCTAERAVRTFLQTLVAVLGAGGIGLLDAPWVTALSTSGMAALLSVLNAVVAAPIGTPNSPSVLRPRSRVGV</sequence>
<evidence type="ECO:0000313" key="3">
    <source>
        <dbReference type="Proteomes" id="UP000316639"/>
    </source>
</evidence>
<dbReference type="AlphaFoldDB" id="A0A563EFN3"/>
<reference evidence="2 3" key="1">
    <citation type="submission" date="2019-07" db="EMBL/GenBank/DDBJ databases">
        <title>Lentzea xizangensis sp. nov., isolated from Qinghai-Tibetan Plateau Soils.</title>
        <authorList>
            <person name="Huang J."/>
        </authorList>
    </citation>
    <scope>NUCLEOTIDE SEQUENCE [LARGE SCALE GENOMIC DNA]</scope>
    <source>
        <strain evidence="2 3">FXJ1.1311</strain>
    </source>
</reference>
<proteinExistence type="predicted"/>
<dbReference type="InterPro" id="IPR020109">
    <property type="entry name" value="Holin_r1t"/>
</dbReference>
<dbReference type="Pfam" id="PF16945">
    <property type="entry name" value="Phage_r1t_holin"/>
    <property type="match status" value="1"/>
</dbReference>
<feature type="transmembrane region" description="Helical" evidence="1">
    <location>
        <begin position="51"/>
        <end position="69"/>
    </location>
</feature>
<keyword evidence="1" id="KW-1133">Transmembrane helix</keyword>
<evidence type="ECO:0000256" key="1">
    <source>
        <dbReference type="SAM" id="Phobius"/>
    </source>
</evidence>
<evidence type="ECO:0000313" key="2">
    <source>
        <dbReference type="EMBL" id="TWP44795.1"/>
    </source>
</evidence>
<gene>
    <name evidence="2" type="ORF">FKR81_40765</name>
</gene>
<dbReference type="EMBL" id="VOBR01000048">
    <property type="protein sequence ID" value="TWP44795.1"/>
    <property type="molecule type" value="Genomic_DNA"/>
</dbReference>
<feature type="transmembrane region" description="Helical" evidence="1">
    <location>
        <begin position="20"/>
        <end position="39"/>
    </location>
</feature>
<accession>A0A563EFN3</accession>